<evidence type="ECO:0000313" key="2">
    <source>
        <dbReference type="EMBL" id="GAA2375324.1"/>
    </source>
</evidence>
<reference evidence="3" key="1">
    <citation type="journal article" date="2019" name="Int. J. Syst. Evol. Microbiol.">
        <title>The Global Catalogue of Microorganisms (GCM) 10K type strain sequencing project: providing services to taxonomists for standard genome sequencing and annotation.</title>
        <authorList>
            <consortium name="The Broad Institute Genomics Platform"/>
            <consortium name="The Broad Institute Genome Sequencing Center for Infectious Disease"/>
            <person name="Wu L."/>
            <person name="Ma J."/>
        </authorList>
    </citation>
    <scope>NUCLEOTIDE SEQUENCE [LARGE SCALE GENOMIC DNA]</scope>
    <source>
        <strain evidence="3">JCM 16227</strain>
    </source>
</reference>
<sequence length="142" mass="15469">MGVLLPTIQANHIREGLTDYLATTFALTDPDAQGALSDFVGQPDTGMLKGTYVRLRLPFAPAGGNWRMQLDWWPTGFTPYGHQAAAFERLSSRFHQRPQPELVTTGTGSGNRPGSPRPTCPNREFAVSHPANSPEAPHDTEA</sequence>
<accession>A0ABP5UDK9</accession>
<evidence type="ECO:0000256" key="1">
    <source>
        <dbReference type="SAM" id="MobiDB-lite"/>
    </source>
</evidence>
<dbReference type="Proteomes" id="UP001501170">
    <property type="component" value="Unassembled WGS sequence"/>
</dbReference>
<comment type="caution">
    <text evidence="2">The sequence shown here is derived from an EMBL/GenBank/DDBJ whole genome shotgun (WGS) entry which is preliminary data.</text>
</comment>
<gene>
    <name evidence="2" type="ORF">GCM10009855_13190</name>
</gene>
<name>A0ABP5UDK9_9ACTN</name>
<proteinExistence type="predicted"/>
<feature type="compositionally biased region" description="Polar residues" evidence="1">
    <location>
        <begin position="102"/>
        <end position="112"/>
    </location>
</feature>
<keyword evidence="3" id="KW-1185">Reference proteome</keyword>
<evidence type="ECO:0000313" key="3">
    <source>
        <dbReference type="Proteomes" id="UP001501170"/>
    </source>
</evidence>
<protein>
    <submittedName>
        <fullName evidence="2">Uncharacterized protein</fullName>
    </submittedName>
</protein>
<dbReference type="EMBL" id="BAAARB010000005">
    <property type="protein sequence ID" value="GAA2375324.1"/>
    <property type="molecule type" value="Genomic_DNA"/>
</dbReference>
<feature type="region of interest" description="Disordered" evidence="1">
    <location>
        <begin position="93"/>
        <end position="142"/>
    </location>
</feature>
<organism evidence="2 3">
    <name type="scientific">Gordonia cholesterolivorans</name>
    <dbReference type="NCBI Taxonomy" id="559625"/>
    <lineage>
        <taxon>Bacteria</taxon>
        <taxon>Bacillati</taxon>
        <taxon>Actinomycetota</taxon>
        <taxon>Actinomycetes</taxon>
        <taxon>Mycobacteriales</taxon>
        <taxon>Gordoniaceae</taxon>
        <taxon>Gordonia</taxon>
    </lineage>
</organism>